<gene>
    <name evidence="2" type="ORF">AWRI4233_LOCUS9652</name>
</gene>
<protein>
    <submittedName>
        <fullName evidence="2">Uncharacterized protein</fullName>
    </submittedName>
</protein>
<proteinExistence type="predicted"/>
<feature type="non-terminal residue" evidence="2">
    <location>
        <position position="1"/>
    </location>
</feature>
<feature type="compositionally biased region" description="Low complexity" evidence="1">
    <location>
        <begin position="180"/>
        <end position="191"/>
    </location>
</feature>
<dbReference type="OrthoDB" id="3943685at2759"/>
<name>A0A9N8K8L1_9PEZI</name>
<dbReference type="AlphaFoldDB" id="A0A9N8K8L1"/>
<reference evidence="2" key="1">
    <citation type="submission" date="2020-06" db="EMBL/GenBank/DDBJ databases">
        <authorList>
            <person name="Onetto C."/>
        </authorList>
    </citation>
    <scope>NUCLEOTIDE SEQUENCE</scope>
</reference>
<accession>A0A9N8K8L1</accession>
<evidence type="ECO:0000313" key="3">
    <source>
        <dbReference type="Proteomes" id="UP000714618"/>
    </source>
</evidence>
<dbReference type="EMBL" id="CAIJEO010000013">
    <property type="protein sequence ID" value="CAD0100827.1"/>
    <property type="molecule type" value="Genomic_DNA"/>
</dbReference>
<comment type="caution">
    <text evidence="2">The sequence shown here is derived from an EMBL/GenBank/DDBJ whole genome shotgun (WGS) entry which is preliminary data.</text>
</comment>
<keyword evidence="3" id="KW-1185">Reference proteome</keyword>
<organism evidence="2 3">
    <name type="scientific">Aureobasidium mustum</name>
    <dbReference type="NCBI Taxonomy" id="2773714"/>
    <lineage>
        <taxon>Eukaryota</taxon>
        <taxon>Fungi</taxon>
        <taxon>Dikarya</taxon>
        <taxon>Ascomycota</taxon>
        <taxon>Pezizomycotina</taxon>
        <taxon>Dothideomycetes</taxon>
        <taxon>Dothideomycetidae</taxon>
        <taxon>Dothideales</taxon>
        <taxon>Saccotheciaceae</taxon>
        <taxon>Aureobasidium</taxon>
    </lineage>
</organism>
<evidence type="ECO:0000313" key="2">
    <source>
        <dbReference type="EMBL" id="CAD0100827.1"/>
    </source>
</evidence>
<sequence length="200" mass="22085">NHESASQFSANLAAVLARSGAWCSKYHHENLNPALVGTKEPKGYMVPNQTGNACQNCLDNLRECDRLQRDVDDPLDPCSECRHFGGTRCLCTLVMDNSYNDVVFDKMLASGLENAYVLPPPEDRIHAPMPPHRVKKGWVGQSREQLLAKPDFLPHGVRDCPRAFIVSPYRSCQRTGLRTSSSSPSDVDSSSLPKANSAKM</sequence>
<dbReference type="Proteomes" id="UP000714618">
    <property type="component" value="Unassembled WGS sequence"/>
</dbReference>
<feature type="region of interest" description="Disordered" evidence="1">
    <location>
        <begin position="175"/>
        <end position="200"/>
    </location>
</feature>
<feature type="non-terminal residue" evidence="2">
    <location>
        <position position="200"/>
    </location>
</feature>
<evidence type="ECO:0000256" key="1">
    <source>
        <dbReference type="SAM" id="MobiDB-lite"/>
    </source>
</evidence>